<gene>
    <name evidence="2" type="ORF">TCAP_04175</name>
</gene>
<dbReference type="STRING" id="45235.A0A2K3QED5"/>
<accession>A0A2K3QED5</accession>
<feature type="compositionally biased region" description="Polar residues" evidence="1">
    <location>
        <begin position="14"/>
        <end position="24"/>
    </location>
</feature>
<dbReference type="AlphaFoldDB" id="A0A2K3QED5"/>
<dbReference type="Proteomes" id="UP000236621">
    <property type="component" value="Unassembled WGS sequence"/>
</dbReference>
<name>A0A2K3QED5_9HYPO</name>
<evidence type="ECO:0000313" key="3">
    <source>
        <dbReference type="Proteomes" id="UP000236621"/>
    </source>
</evidence>
<proteinExistence type="predicted"/>
<evidence type="ECO:0000313" key="2">
    <source>
        <dbReference type="EMBL" id="PNY25887.1"/>
    </source>
</evidence>
<comment type="caution">
    <text evidence="2">The sequence shown here is derived from an EMBL/GenBank/DDBJ whole genome shotgun (WGS) entry which is preliminary data.</text>
</comment>
<dbReference type="OrthoDB" id="9999863at2759"/>
<feature type="region of interest" description="Disordered" evidence="1">
    <location>
        <begin position="1"/>
        <end position="107"/>
    </location>
</feature>
<protein>
    <submittedName>
        <fullName evidence="2">Low-affinity potassium transport protein</fullName>
    </submittedName>
</protein>
<reference evidence="2 3" key="1">
    <citation type="submission" date="2017-08" db="EMBL/GenBank/DDBJ databases">
        <title>Harnessing the power of phylogenomics to disentangle the directionality and signatures of interkingdom host jumping in the parasitic fungal genus Tolypocladium.</title>
        <authorList>
            <person name="Quandt C.A."/>
            <person name="Patterson W."/>
            <person name="Spatafora J.W."/>
        </authorList>
    </citation>
    <scope>NUCLEOTIDE SEQUENCE [LARGE SCALE GENOMIC DNA]</scope>
    <source>
        <strain evidence="2 3">CBS 113982</strain>
    </source>
</reference>
<dbReference type="EMBL" id="NRSZ01000652">
    <property type="protein sequence ID" value="PNY25887.1"/>
    <property type="molecule type" value="Genomic_DNA"/>
</dbReference>
<keyword evidence="3" id="KW-1185">Reference proteome</keyword>
<sequence>MDGASNPHAMKQPASISFHLSSEKPTPLESDADLCTLTPRERERAHPLMELNELDSRSKDDTGFFSSSVSGMRQCADGSEDIDAESLRGPPIASGSRSLPHGRPSAPMSVEKAVSVASSIFTPGSVHIERPPLPVYQTPQRMAADKVICLPQTATVGRDSRFCNLTCKDREELGGVEYRSLKLLLKIVTGKCL</sequence>
<evidence type="ECO:0000256" key="1">
    <source>
        <dbReference type="SAM" id="MobiDB-lite"/>
    </source>
</evidence>
<organism evidence="2 3">
    <name type="scientific">Tolypocladium capitatum</name>
    <dbReference type="NCBI Taxonomy" id="45235"/>
    <lineage>
        <taxon>Eukaryota</taxon>
        <taxon>Fungi</taxon>
        <taxon>Dikarya</taxon>
        <taxon>Ascomycota</taxon>
        <taxon>Pezizomycotina</taxon>
        <taxon>Sordariomycetes</taxon>
        <taxon>Hypocreomycetidae</taxon>
        <taxon>Hypocreales</taxon>
        <taxon>Ophiocordycipitaceae</taxon>
        <taxon>Tolypocladium</taxon>
    </lineage>
</organism>